<accession>A0A1M5GCK2</accession>
<feature type="active site" description="Charge relay system" evidence="1">
    <location>
        <position position="419"/>
    </location>
</feature>
<dbReference type="PANTHER" id="PTHR40111">
    <property type="entry name" value="CEPHALOSPORIN-C DEACETYLASE"/>
    <property type="match status" value="1"/>
</dbReference>
<feature type="active site" description="Charge relay system" evidence="1">
    <location>
        <position position="390"/>
    </location>
</feature>
<dbReference type="STRING" id="1297750.SAMN05444405_12021"/>
<dbReference type="AlphaFoldDB" id="A0A1M5GCK2"/>
<name>A0A1M5GCK2_9BACE</name>
<feature type="signal peptide" evidence="2">
    <location>
        <begin position="1"/>
        <end position="21"/>
    </location>
</feature>
<feature type="active site" description="Nucleophile" evidence="1">
    <location>
        <position position="305"/>
    </location>
</feature>
<dbReference type="GO" id="GO:0052689">
    <property type="term" value="F:carboxylic ester hydrolase activity"/>
    <property type="evidence" value="ECO:0007669"/>
    <property type="project" value="TreeGrafter"/>
</dbReference>
<dbReference type="InterPro" id="IPR039069">
    <property type="entry name" value="CE7"/>
</dbReference>
<keyword evidence="2" id="KW-0732">Signal</keyword>
<gene>
    <name evidence="4" type="ORF">SAMN05444405_12021</name>
</gene>
<dbReference type="InterPro" id="IPR029058">
    <property type="entry name" value="AB_hydrolase_fold"/>
</dbReference>
<dbReference type="EMBL" id="FQTV01000020">
    <property type="protein sequence ID" value="SHG01408.1"/>
    <property type="molecule type" value="Genomic_DNA"/>
</dbReference>
<reference evidence="4 5" key="1">
    <citation type="submission" date="2016-11" db="EMBL/GenBank/DDBJ databases">
        <authorList>
            <person name="Jaros S."/>
            <person name="Januszkiewicz K."/>
            <person name="Wedrychowicz H."/>
        </authorList>
    </citation>
    <scope>NUCLEOTIDE SEQUENCE [LARGE SCALE GENOMIC DNA]</scope>
    <source>
        <strain evidence="4 5">DSM 26991</strain>
    </source>
</reference>
<feature type="domain" description="Acetyl xylan esterase" evidence="3">
    <location>
        <begin position="132"/>
        <end position="434"/>
    </location>
</feature>
<dbReference type="PANTHER" id="PTHR40111:SF1">
    <property type="entry name" value="CEPHALOSPORIN-C DEACETYLASE"/>
    <property type="match status" value="1"/>
</dbReference>
<evidence type="ECO:0000259" key="3">
    <source>
        <dbReference type="Pfam" id="PF05448"/>
    </source>
</evidence>
<keyword evidence="5" id="KW-1185">Reference proteome</keyword>
<dbReference type="Pfam" id="PF05448">
    <property type="entry name" value="AXE1"/>
    <property type="match status" value="1"/>
</dbReference>
<dbReference type="InterPro" id="IPR008391">
    <property type="entry name" value="AXE1_dom"/>
</dbReference>
<organism evidence="4 5">
    <name type="scientific">Bacteroides luti</name>
    <dbReference type="NCBI Taxonomy" id="1297750"/>
    <lineage>
        <taxon>Bacteria</taxon>
        <taxon>Pseudomonadati</taxon>
        <taxon>Bacteroidota</taxon>
        <taxon>Bacteroidia</taxon>
        <taxon>Bacteroidales</taxon>
        <taxon>Bacteroidaceae</taxon>
        <taxon>Bacteroides</taxon>
    </lineage>
</organism>
<dbReference type="Gene3D" id="3.40.50.1820">
    <property type="entry name" value="alpha/beta hydrolase"/>
    <property type="match status" value="1"/>
</dbReference>
<sequence length="438" mass="49195">MKKLFTCITLLFCLLAVPALAENYPYQNNVLWVTTPNHADWLYKTGEKATVTVAVYEYGILQDGLQVSYSIGQDELDPDTKGTVTLKGGKAEIALGTMKNPGFRDCQMSVKLKGRTFNHHIKVGFSPEKLEPYTQIPKDFKEFWKTALDGQAKCPMNPEVKYVSEFSSDKVECYLVKLQCYKPGQFIYGYLTKPKKAGKYPVVVCPPGAGVKHMDPTKTMFYAESGCIRFDMEIHGIDPSLSAEVYKDITRAFGDHHPNGYLANGINDRDTYYMKKVYLACVRAVDYLCSLPEWDGKNVIAQGGSQGGALSLIVTALDPRITLCVANHPALADMAAYAEKGRSGGYPHFNRKYEGIELTPEVIKTLSYYDVVNFARCIKVPVFMTWGYNDNVCPPTTSYSVYNVLSCPKEALLTPVNEHWVSTETRYDQLDWIKKHLK</sequence>
<dbReference type="RefSeq" id="WP_073403793.1">
    <property type="nucleotide sequence ID" value="NZ_FQTV01000020.1"/>
</dbReference>
<evidence type="ECO:0000256" key="1">
    <source>
        <dbReference type="PIRSR" id="PIRSR639069-1"/>
    </source>
</evidence>
<dbReference type="OrthoDB" id="3668964at2"/>
<evidence type="ECO:0000313" key="4">
    <source>
        <dbReference type="EMBL" id="SHG01408.1"/>
    </source>
</evidence>
<dbReference type="SUPFAM" id="SSF53474">
    <property type="entry name" value="alpha/beta-Hydrolases"/>
    <property type="match status" value="1"/>
</dbReference>
<evidence type="ECO:0000256" key="2">
    <source>
        <dbReference type="SAM" id="SignalP"/>
    </source>
</evidence>
<evidence type="ECO:0000313" key="5">
    <source>
        <dbReference type="Proteomes" id="UP000184509"/>
    </source>
</evidence>
<proteinExistence type="predicted"/>
<protein>
    <submittedName>
        <fullName evidence="4">Cephalosporin-C deacetylase</fullName>
    </submittedName>
</protein>
<dbReference type="GO" id="GO:0005976">
    <property type="term" value="P:polysaccharide metabolic process"/>
    <property type="evidence" value="ECO:0007669"/>
    <property type="project" value="TreeGrafter"/>
</dbReference>
<feature type="chain" id="PRO_5013336450" evidence="2">
    <location>
        <begin position="22"/>
        <end position="438"/>
    </location>
</feature>
<dbReference type="Proteomes" id="UP000184509">
    <property type="component" value="Unassembled WGS sequence"/>
</dbReference>